<keyword evidence="1 2" id="KW-0728">SH3 domain</keyword>
<dbReference type="InterPro" id="IPR036028">
    <property type="entry name" value="SH3-like_dom_sf"/>
</dbReference>
<feature type="domain" description="SH3" evidence="3">
    <location>
        <begin position="4"/>
        <end position="63"/>
    </location>
</feature>
<dbReference type="WBParaSite" id="SSLN_0000134001-mRNA-1">
    <property type="protein sequence ID" value="SSLN_0000134001-mRNA-1"/>
    <property type="gene ID" value="SSLN_0000134001"/>
</dbReference>
<dbReference type="InterPro" id="IPR001452">
    <property type="entry name" value="SH3_domain"/>
</dbReference>
<name>A0A183SAP0_SCHSO</name>
<organism evidence="4">
    <name type="scientific">Schistocephalus solidus</name>
    <name type="common">Tapeworm</name>
    <dbReference type="NCBI Taxonomy" id="70667"/>
    <lineage>
        <taxon>Eukaryota</taxon>
        <taxon>Metazoa</taxon>
        <taxon>Spiralia</taxon>
        <taxon>Lophotrochozoa</taxon>
        <taxon>Platyhelminthes</taxon>
        <taxon>Cestoda</taxon>
        <taxon>Eucestoda</taxon>
        <taxon>Diphyllobothriidea</taxon>
        <taxon>Diphyllobothriidae</taxon>
        <taxon>Schistocephalus</taxon>
    </lineage>
</organism>
<dbReference type="SUPFAM" id="SSF50044">
    <property type="entry name" value="SH3-domain"/>
    <property type="match status" value="1"/>
</dbReference>
<evidence type="ECO:0000259" key="3">
    <source>
        <dbReference type="PROSITE" id="PS50002"/>
    </source>
</evidence>
<dbReference type="Gene3D" id="2.30.30.40">
    <property type="entry name" value="SH3 Domains"/>
    <property type="match status" value="1"/>
</dbReference>
<dbReference type="PROSITE" id="PS50002">
    <property type="entry name" value="SH3"/>
    <property type="match status" value="1"/>
</dbReference>
<sequence>LPPRSPVRCRVKIQYDESSIKTLAVGDFVRVLKDSDNGGNKEWCWIKTTKGEEGYYPAKFLDF</sequence>
<evidence type="ECO:0000313" key="4">
    <source>
        <dbReference type="WBParaSite" id="SSLN_0000134001-mRNA-1"/>
    </source>
</evidence>
<evidence type="ECO:0000256" key="1">
    <source>
        <dbReference type="ARBA" id="ARBA00022443"/>
    </source>
</evidence>
<proteinExistence type="predicted"/>
<evidence type="ECO:0000256" key="2">
    <source>
        <dbReference type="PROSITE-ProRule" id="PRU00192"/>
    </source>
</evidence>
<dbReference type="AlphaFoldDB" id="A0A183SAP0"/>
<accession>A0A183SAP0</accession>
<protein>
    <submittedName>
        <fullName evidence="4">SH3 domain-containing protein</fullName>
    </submittedName>
</protein>
<reference evidence="4" key="1">
    <citation type="submission" date="2016-06" db="UniProtKB">
        <authorList>
            <consortium name="WormBaseParasite"/>
        </authorList>
    </citation>
    <scope>IDENTIFICATION</scope>
</reference>